<feature type="transmembrane region" description="Helical" evidence="1">
    <location>
        <begin position="167"/>
        <end position="189"/>
    </location>
</feature>
<evidence type="ECO:0000313" key="2">
    <source>
        <dbReference type="EMBL" id="KGQ20490.1"/>
    </source>
</evidence>
<dbReference type="Pfam" id="PF06772">
    <property type="entry name" value="LtrA"/>
    <property type="match status" value="1"/>
</dbReference>
<feature type="transmembrane region" description="Helical" evidence="1">
    <location>
        <begin position="343"/>
        <end position="360"/>
    </location>
</feature>
<dbReference type="InterPro" id="IPR010640">
    <property type="entry name" value="Low_temperature_requirement_A"/>
</dbReference>
<comment type="caution">
    <text evidence="2">The sequence shown here is derived from an EMBL/GenBank/DDBJ whole genome shotgun (WGS) entry which is preliminary data.</text>
</comment>
<feature type="transmembrane region" description="Helical" evidence="1">
    <location>
        <begin position="110"/>
        <end position="129"/>
    </location>
</feature>
<dbReference type="PANTHER" id="PTHR36840:SF1">
    <property type="entry name" value="BLL5714 PROTEIN"/>
    <property type="match status" value="1"/>
</dbReference>
<feature type="transmembrane region" description="Helical" evidence="1">
    <location>
        <begin position="283"/>
        <end position="305"/>
    </location>
</feature>
<feature type="transmembrane region" description="Helical" evidence="1">
    <location>
        <begin position="209"/>
        <end position="229"/>
    </location>
</feature>
<dbReference type="PATRIC" id="fig|1300345.3.peg.348"/>
<sequence>MPQRPQSLLRSRDAADSGKVGMVELFFDLVFVFAVTQLSHTLVADLTPSGLAQVGLLLVGVWWVWINTSWVTNWLDPERIPVRAGLLALMLAWLGISVAIPKAFDSRGTLFAASYVAMQLGRTLFFLWAVRREPLHRRRNFQRILIWLSLSSALWIAGAFATHDARFAWWAVALAIESIAPMAFFWVPVLGRSTIEDWDVEGAHLAERCALFVIIALGESLLVTGMTFAAREWDWANSIGFANAVLGTILLWWIYFDTGAKRAVKRIETSDDPGREARSAYTYVHAIIVAGIIACAVSDELVIAHPDHAPALGLAIVLGGPVLYLVGNATFKWITNDRRAPPLSHLVGLASLCLLAWPTWAHWLTPLALSVCANAVLLVVAIWESLAVRKVVGTEAVLGDE</sequence>
<gene>
    <name evidence="2" type="ORF">LF41_1027</name>
</gene>
<dbReference type="PANTHER" id="PTHR36840">
    <property type="entry name" value="BLL5714 PROTEIN"/>
    <property type="match status" value="1"/>
</dbReference>
<dbReference type="eggNOG" id="COG4292">
    <property type="taxonomic scope" value="Bacteria"/>
</dbReference>
<keyword evidence="1" id="KW-0472">Membrane</keyword>
<feature type="transmembrane region" description="Helical" evidence="1">
    <location>
        <begin position="84"/>
        <end position="104"/>
    </location>
</feature>
<keyword evidence="1" id="KW-0812">Transmembrane</keyword>
<evidence type="ECO:0000256" key="1">
    <source>
        <dbReference type="SAM" id="Phobius"/>
    </source>
</evidence>
<name>A0A0A2WQB7_9GAMM</name>
<feature type="transmembrane region" description="Helical" evidence="1">
    <location>
        <begin position="51"/>
        <end position="72"/>
    </location>
</feature>
<feature type="transmembrane region" description="Helical" evidence="1">
    <location>
        <begin position="366"/>
        <end position="383"/>
    </location>
</feature>
<proteinExistence type="predicted"/>
<dbReference type="STRING" id="1300345.LF41_1027"/>
<organism evidence="2 3">
    <name type="scientific">Lysobacter dokdonensis DS-58</name>
    <dbReference type="NCBI Taxonomy" id="1300345"/>
    <lineage>
        <taxon>Bacteria</taxon>
        <taxon>Pseudomonadati</taxon>
        <taxon>Pseudomonadota</taxon>
        <taxon>Gammaproteobacteria</taxon>
        <taxon>Lysobacterales</taxon>
        <taxon>Lysobacteraceae</taxon>
        <taxon>Noviluteimonas</taxon>
    </lineage>
</organism>
<dbReference type="Proteomes" id="UP000030518">
    <property type="component" value="Unassembled WGS sequence"/>
</dbReference>
<feature type="transmembrane region" description="Helical" evidence="1">
    <location>
        <begin position="311"/>
        <end position="331"/>
    </location>
</feature>
<accession>A0A0A2WQB7</accession>
<feature type="transmembrane region" description="Helical" evidence="1">
    <location>
        <begin position="235"/>
        <end position="256"/>
    </location>
</feature>
<keyword evidence="3" id="KW-1185">Reference proteome</keyword>
<evidence type="ECO:0000313" key="3">
    <source>
        <dbReference type="Proteomes" id="UP000030518"/>
    </source>
</evidence>
<feature type="transmembrane region" description="Helical" evidence="1">
    <location>
        <begin position="20"/>
        <end position="39"/>
    </location>
</feature>
<reference evidence="2 3" key="1">
    <citation type="submission" date="2014-09" db="EMBL/GenBank/DDBJ databases">
        <title>Genome sequences of Lysobacter dokdonensis DS-58.</title>
        <authorList>
            <person name="Kim J.F."/>
            <person name="Kwak M.-J."/>
        </authorList>
    </citation>
    <scope>NUCLEOTIDE SEQUENCE [LARGE SCALE GENOMIC DNA]</scope>
    <source>
        <strain evidence="2 3">DS-58</strain>
    </source>
</reference>
<feature type="transmembrane region" description="Helical" evidence="1">
    <location>
        <begin position="141"/>
        <end position="161"/>
    </location>
</feature>
<dbReference type="AlphaFoldDB" id="A0A0A2WQB7"/>
<protein>
    <submittedName>
        <fullName evidence="2">Membrane protein</fullName>
    </submittedName>
</protein>
<dbReference type="EMBL" id="JRKJ01000002">
    <property type="protein sequence ID" value="KGQ20490.1"/>
    <property type="molecule type" value="Genomic_DNA"/>
</dbReference>
<dbReference type="RefSeq" id="WP_036164893.1">
    <property type="nucleotide sequence ID" value="NZ_JRKJ01000002.1"/>
</dbReference>
<keyword evidence="1" id="KW-1133">Transmembrane helix</keyword>